<gene>
    <name evidence="3" type="ORF">HDA41_008155</name>
</gene>
<dbReference type="GO" id="GO:0003910">
    <property type="term" value="F:DNA ligase (ATP) activity"/>
    <property type="evidence" value="ECO:0007669"/>
    <property type="project" value="InterPro"/>
</dbReference>
<feature type="domain" description="DNA ligase ATP-dependent C-terminal" evidence="2">
    <location>
        <begin position="20"/>
        <end position="115"/>
    </location>
</feature>
<evidence type="ECO:0000313" key="4">
    <source>
        <dbReference type="Proteomes" id="UP000590647"/>
    </source>
</evidence>
<dbReference type="InterPro" id="IPR012340">
    <property type="entry name" value="NA-bd_OB-fold"/>
</dbReference>
<dbReference type="EC" id="6.5.1.1" evidence="1"/>
<dbReference type="RefSeq" id="WP_230299854.1">
    <property type="nucleotide sequence ID" value="NZ_JACHNE010000001.1"/>
</dbReference>
<sequence>MRETTEAIVGAVTGALAAPRSLLLGRYDERGRLQYTGRTTTLTQTASSTVAGLLAPAGPGHPWTGWSFSAGWGTRETLDVTLVRPELVVEVGADVARDAAGRWRHPARLHRPRTDLSPTDVPLLTLP</sequence>
<comment type="caution">
    <text evidence="3">The sequence shown here is derived from an EMBL/GenBank/DDBJ whole genome shotgun (WGS) entry which is preliminary data.</text>
</comment>
<evidence type="ECO:0000313" key="3">
    <source>
        <dbReference type="EMBL" id="MBB5800191.1"/>
    </source>
</evidence>
<dbReference type="GO" id="GO:0006281">
    <property type="term" value="P:DNA repair"/>
    <property type="evidence" value="ECO:0007669"/>
    <property type="project" value="InterPro"/>
</dbReference>
<name>A0A7W9HDX4_9ACTN</name>
<proteinExistence type="predicted"/>
<organism evidence="3 4">
    <name type="scientific">Streptomyces caelestis</name>
    <dbReference type="NCBI Taxonomy" id="36816"/>
    <lineage>
        <taxon>Bacteria</taxon>
        <taxon>Bacillati</taxon>
        <taxon>Actinomycetota</taxon>
        <taxon>Actinomycetes</taxon>
        <taxon>Kitasatosporales</taxon>
        <taxon>Streptomycetaceae</taxon>
        <taxon>Streptomyces</taxon>
    </lineage>
</organism>
<dbReference type="GO" id="GO:0006310">
    <property type="term" value="P:DNA recombination"/>
    <property type="evidence" value="ECO:0007669"/>
    <property type="project" value="InterPro"/>
</dbReference>
<protein>
    <recommendedName>
        <fullName evidence="1">DNA ligase (ATP)</fullName>
        <ecNumber evidence="1">6.5.1.1</ecNumber>
    </recommendedName>
</protein>
<accession>A0A7W9HDX4</accession>
<evidence type="ECO:0000256" key="1">
    <source>
        <dbReference type="ARBA" id="ARBA00012727"/>
    </source>
</evidence>
<dbReference type="CDD" id="cd07970">
    <property type="entry name" value="OBF_DNA_ligase_LigC"/>
    <property type="match status" value="1"/>
</dbReference>
<dbReference type="Proteomes" id="UP000590647">
    <property type="component" value="Unassembled WGS sequence"/>
</dbReference>
<dbReference type="EMBL" id="JACHNE010000001">
    <property type="protein sequence ID" value="MBB5800191.1"/>
    <property type="molecule type" value="Genomic_DNA"/>
</dbReference>
<dbReference type="Gene3D" id="2.40.50.140">
    <property type="entry name" value="Nucleic acid-binding proteins"/>
    <property type="match status" value="1"/>
</dbReference>
<reference evidence="3 4" key="1">
    <citation type="submission" date="2020-08" db="EMBL/GenBank/DDBJ databases">
        <title>Sequencing the genomes of 1000 actinobacteria strains.</title>
        <authorList>
            <person name="Klenk H.-P."/>
        </authorList>
    </citation>
    <scope>NUCLEOTIDE SEQUENCE [LARGE SCALE GENOMIC DNA]</scope>
    <source>
        <strain evidence="3 4">DSM 40084</strain>
    </source>
</reference>
<keyword evidence="4" id="KW-1185">Reference proteome</keyword>
<dbReference type="AlphaFoldDB" id="A0A7W9HDX4"/>
<evidence type="ECO:0000259" key="2">
    <source>
        <dbReference type="Pfam" id="PF04679"/>
    </source>
</evidence>
<dbReference type="InterPro" id="IPR044117">
    <property type="entry name" value="OBF_LigC-like"/>
</dbReference>
<dbReference type="InterPro" id="IPR012309">
    <property type="entry name" value="DNA_ligase_ATP-dep_C"/>
</dbReference>
<dbReference type="Pfam" id="PF04679">
    <property type="entry name" value="DNA_ligase_A_C"/>
    <property type="match status" value="1"/>
</dbReference>